<sequence length="255" mass="30251">MNFNYKLELENILNSVYEYKLFEIISKNKDLNSNIDSISDYKEIIQNTKIYFGSELYDFILNLIPKDKDGYFFRCEIAKSHNYSFPRVYDYLGNPLKNLNSNKFAIQLWESHMNNFLLEDLEIKFNQNDFSSFVESHLEILKPKFKKNLNEYNENSKIVIQFNSLDNLALTVKNMILNGSLDFSYAQDLVDLDKLRDEMSKFSATFHIYNEFDKLEDDLEYCINKFFKYNSNELLNFLIKEKGFKIKEGIGLIKG</sequence>
<dbReference type="Proteomes" id="UP000199068">
    <property type="component" value="Unassembled WGS sequence"/>
</dbReference>
<reference evidence="1 2" key="1">
    <citation type="submission" date="2016-10" db="EMBL/GenBank/DDBJ databases">
        <authorList>
            <person name="de Groot N.N."/>
        </authorList>
    </citation>
    <scope>NUCLEOTIDE SEQUENCE [LARGE SCALE GENOMIC DNA]</scope>
    <source>
        <strain evidence="1 2">DSM 797</strain>
    </source>
</reference>
<gene>
    <name evidence="1" type="ORF">SAMN04515677_102447</name>
</gene>
<proteinExistence type="predicted"/>
<protein>
    <submittedName>
        <fullName evidence="1">Uncharacterized protein</fullName>
    </submittedName>
</protein>
<keyword evidence="2" id="KW-1185">Reference proteome</keyword>
<dbReference type="AlphaFoldDB" id="A0A1G9L8L0"/>
<organism evidence="1 2">
    <name type="scientific">Romboutsia lituseburensis DSM 797</name>
    <dbReference type="NCBI Taxonomy" id="1121325"/>
    <lineage>
        <taxon>Bacteria</taxon>
        <taxon>Bacillati</taxon>
        <taxon>Bacillota</taxon>
        <taxon>Clostridia</taxon>
        <taxon>Peptostreptococcales</taxon>
        <taxon>Peptostreptococcaceae</taxon>
        <taxon>Romboutsia</taxon>
    </lineage>
</organism>
<dbReference type="RefSeq" id="WP_092724567.1">
    <property type="nucleotide sequence ID" value="NZ_FNGW01000002.1"/>
</dbReference>
<evidence type="ECO:0000313" key="1">
    <source>
        <dbReference type="EMBL" id="SDL58156.1"/>
    </source>
</evidence>
<dbReference type="EMBL" id="FNGW01000002">
    <property type="protein sequence ID" value="SDL58156.1"/>
    <property type="molecule type" value="Genomic_DNA"/>
</dbReference>
<evidence type="ECO:0000313" key="2">
    <source>
        <dbReference type="Proteomes" id="UP000199068"/>
    </source>
</evidence>
<accession>A0A1G9L8L0</accession>
<name>A0A1G9L8L0_9FIRM</name>